<dbReference type="InterPro" id="IPR040843">
    <property type="entry name" value="RAMA"/>
</dbReference>
<evidence type="ECO:0000313" key="3">
    <source>
        <dbReference type="Proteomes" id="UP000199632"/>
    </source>
</evidence>
<dbReference type="Gene3D" id="3.10.580.10">
    <property type="entry name" value="CBS-domain"/>
    <property type="match status" value="1"/>
</dbReference>
<keyword evidence="3" id="KW-1185">Reference proteome</keyword>
<evidence type="ECO:0000259" key="1">
    <source>
        <dbReference type="Pfam" id="PF18755"/>
    </source>
</evidence>
<organism evidence="2 3">
    <name type="scientific">Asanoa ishikariensis</name>
    <dbReference type="NCBI Taxonomy" id="137265"/>
    <lineage>
        <taxon>Bacteria</taxon>
        <taxon>Bacillati</taxon>
        <taxon>Actinomycetota</taxon>
        <taxon>Actinomycetes</taxon>
        <taxon>Micromonosporales</taxon>
        <taxon>Micromonosporaceae</taxon>
        <taxon>Asanoa</taxon>
    </lineage>
</organism>
<name>A0A1H3T4Y2_9ACTN</name>
<proteinExistence type="predicted"/>
<feature type="domain" description="RAMA" evidence="1">
    <location>
        <begin position="3"/>
        <end position="95"/>
    </location>
</feature>
<gene>
    <name evidence="2" type="ORF">SAMN05421684_5146</name>
</gene>
<protein>
    <recommendedName>
        <fullName evidence="1">RAMA domain-containing protein</fullName>
    </recommendedName>
</protein>
<dbReference type="Pfam" id="PF18755">
    <property type="entry name" value="RAMA"/>
    <property type="match status" value="1"/>
</dbReference>
<dbReference type="STRING" id="137265.SAMN05421684_5146"/>
<accession>A0A1H3T4Y2</accession>
<sequence>MLDGRRVRIVDLIDAGYLKPGDGLYYHQRIGEPPHEATVTERGRLRLLDGREFNTPSAAGAAAAGVRAVPGWSVWRRGLHGPTLHQLRQQLLKSVADEVSADSELPTPKDDLVRRRFTFLEDTHAKAAAGEPTSVTVRELITLWDLTDRDRAASAQVEADLANHNLTTAPDFRAVGLDSTVRLLQLPERRVEEISAAPDEAETKVAGAIDEESVDIGLTLGNLLSEDLRLAWVPPTASFEEVITMLQINDYSQVAVLANQYTLHGAISWKSIAEAKHLNADATISDAVHPAQVFDYDRRLLDVLATLQENEFIFVRDFDRKISGIVTAADVVRKYDDTAIPFFLIGEVDQELRQLIVNTFDEDTVRGACNSAGIGFKSLETMTVGQYQAVLASPDCWQQLGWPLHRAQFVKRLDEIRQVRNNVMHFNPDPPKPIDVAKLRNFLRLIRRYRRH</sequence>
<dbReference type="EMBL" id="FNQB01000003">
    <property type="protein sequence ID" value="SDZ44785.1"/>
    <property type="molecule type" value="Genomic_DNA"/>
</dbReference>
<evidence type="ECO:0000313" key="2">
    <source>
        <dbReference type="EMBL" id="SDZ44785.1"/>
    </source>
</evidence>
<dbReference type="SUPFAM" id="SSF54631">
    <property type="entry name" value="CBS-domain pair"/>
    <property type="match status" value="1"/>
</dbReference>
<dbReference type="AlphaFoldDB" id="A0A1H3T4Y2"/>
<dbReference type="Proteomes" id="UP000199632">
    <property type="component" value="Unassembled WGS sequence"/>
</dbReference>
<reference evidence="3" key="1">
    <citation type="submission" date="2016-10" db="EMBL/GenBank/DDBJ databases">
        <authorList>
            <person name="Varghese N."/>
            <person name="Submissions S."/>
        </authorList>
    </citation>
    <scope>NUCLEOTIDE SEQUENCE [LARGE SCALE GENOMIC DNA]</scope>
    <source>
        <strain evidence="3">DSM 44718</strain>
    </source>
</reference>
<dbReference type="InterPro" id="IPR046342">
    <property type="entry name" value="CBS_dom_sf"/>
</dbReference>